<evidence type="ECO:0000313" key="4">
    <source>
        <dbReference type="EMBL" id="EFP11616.1"/>
    </source>
</evidence>
<feature type="domain" description="CCHC-type" evidence="3">
    <location>
        <begin position="337"/>
        <end position="353"/>
    </location>
</feature>
<protein>
    <recommendedName>
        <fullName evidence="3">CCHC-type domain-containing protein</fullName>
    </recommendedName>
</protein>
<dbReference type="SMART" id="SM00343">
    <property type="entry name" value="ZnF_C2HC"/>
    <property type="match status" value="3"/>
</dbReference>
<feature type="compositionally biased region" description="Low complexity" evidence="2">
    <location>
        <begin position="119"/>
        <end position="129"/>
    </location>
</feature>
<feature type="compositionally biased region" description="Basic and acidic residues" evidence="2">
    <location>
        <begin position="358"/>
        <end position="392"/>
    </location>
</feature>
<dbReference type="GO" id="GO:0008270">
    <property type="term" value="F:zinc ion binding"/>
    <property type="evidence" value="ECO:0007669"/>
    <property type="project" value="InterPro"/>
</dbReference>
<feature type="compositionally biased region" description="Basic and acidic residues" evidence="2">
    <location>
        <begin position="134"/>
        <end position="165"/>
    </location>
</feature>
<dbReference type="EMBL" id="DS268491">
    <property type="protein sequence ID" value="EFP11616.1"/>
    <property type="molecule type" value="Genomic_DNA"/>
</dbReference>
<evidence type="ECO:0000313" key="5">
    <source>
        <dbReference type="Proteomes" id="UP000008281"/>
    </source>
</evidence>
<proteinExistence type="predicted"/>
<dbReference type="AlphaFoldDB" id="E3MXE2"/>
<organism evidence="5">
    <name type="scientific">Caenorhabditis remanei</name>
    <name type="common">Caenorhabditis vulgaris</name>
    <dbReference type="NCBI Taxonomy" id="31234"/>
    <lineage>
        <taxon>Eukaryota</taxon>
        <taxon>Metazoa</taxon>
        <taxon>Ecdysozoa</taxon>
        <taxon>Nematoda</taxon>
        <taxon>Chromadorea</taxon>
        <taxon>Rhabditida</taxon>
        <taxon>Rhabditina</taxon>
        <taxon>Rhabditomorpha</taxon>
        <taxon>Rhabditoidea</taxon>
        <taxon>Rhabditidae</taxon>
        <taxon>Peloderinae</taxon>
        <taxon>Caenorhabditis</taxon>
    </lineage>
</organism>
<gene>
    <name evidence="4" type="ORF">CRE_28897</name>
</gene>
<dbReference type="GO" id="GO:0005737">
    <property type="term" value="C:cytoplasm"/>
    <property type="evidence" value="ECO:0007669"/>
    <property type="project" value="UniProtKB-ARBA"/>
</dbReference>
<feature type="region of interest" description="Disordered" evidence="2">
    <location>
        <begin position="358"/>
        <end position="410"/>
    </location>
</feature>
<feature type="domain" description="CCHC-type" evidence="3">
    <location>
        <begin position="315"/>
        <end position="331"/>
    </location>
</feature>
<feature type="coiled-coil region" evidence="1">
    <location>
        <begin position="185"/>
        <end position="212"/>
    </location>
</feature>
<keyword evidence="1" id="KW-0175">Coiled coil</keyword>
<dbReference type="InterPro" id="IPR036875">
    <property type="entry name" value="Znf_CCHC_sf"/>
</dbReference>
<evidence type="ECO:0000256" key="1">
    <source>
        <dbReference type="SAM" id="Coils"/>
    </source>
</evidence>
<accession>E3MXE2</accession>
<feature type="region of interest" description="Disordered" evidence="2">
    <location>
        <begin position="1"/>
        <end position="45"/>
    </location>
</feature>
<keyword evidence="5" id="KW-1185">Reference proteome</keyword>
<name>E3MXE2_CAERE</name>
<feature type="region of interest" description="Disordered" evidence="2">
    <location>
        <begin position="119"/>
        <end position="165"/>
    </location>
</feature>
<dbReference type="InParanoid" id="E3MXE2"/>
<dbReference type="Proteomes" id="UP000008281">
    <property type="component" value="Unassembled WGS sequence"/>
</dbReference>
<reference evidence="4" key="1">
    <citation type="submission" date="2007-07" db="EMBL/GenBank/DDBJ databases">
        <title>PCAP assembly of the Caenorhabditis remanei genome.</title>
        <authorList>
            <consortium name="The Caenorhabditis remanei Sequencing Consortium"/>
            <person name="Wilson R.K."/>
        </authorList>
    </citation>
    <scope>NUCLEOTIDE SEQUENCE [LARGE SCALE GENOMIC DNA]</scope>
    <source>
        <strain evidence="4">PB4641</strain>
    </source>
</reference>
<dbReference type="InterPro" id="IPR001878">
    <property type="entry name" value="Znf_CCHC"/>
</dbReference>
<dbReference type="GO" id="GO:0019899">
    <property type="term" value="F:enzyme binding"/>
    <property type="evidence" value="ECO:0007669"/>
    <property type="project" value="UniProtKB-ARBA"/>
</dbReference>
<sequence length="410" mass="47224">MTEESRKGHGDSQGSNDVKEDENEATSTRLIDRFARNSRSRGGQRDFIEEWSHRNLLDGRKDHSKIELYDDIFSQGRTSEGRIEGPKSRMSQDSILENEVVTDEDIESIVYDETTLLETEPEITSESLIPIGESDVRASRREDDQSLKNSKDRNEMMAEAQKQEDVKEAVNAFMKSIDDRIESSNSKSSKKLKEAKKKLEEAADQYKAGESSEAEAKFLRNIIRYQSAAQQVLTETIDEELEDQSKLIDEVMTTSEELAKKNEELMLKLKEMKTGEQEKDRPACFFCESTKHSAIVCYQFRDYEERTNMLIADDKCLLCFRTGHQKKDCADSARYENCKRCKEEKHHVSICPKYATKERTEMKQARGPSQKKEDEQGDMSGRHKEEWKELDGPKQSSSEAKKQRQPILPP</sequence>
<dbReference type="Gene3D" id="4.10.60.10">
    <property type="entry name" value="Zinc finger, CCHC-type"/>
    <property type="match status" value="1"/>
</dbReference>
<evidence type="ECO:0000259" key="3">
    <source>
        <dbReference type="SMART" id="SM00343"/>
    </source>
</evidence>
<dbReference type="HOGENOM" id="CLU_696849_0_0_1"/>
<dbReference type="SUPFAM" id="SSF57756">
    <property type="entry name" value="Retrovirus zinc finger-like domains"/>
    <property type="match status" value="1"/>
</dbReference>
<evidence type="ECO:0000256" key="2">
    <source>
        <dbReference type="SAM" id="MobiDB-lite"/>
    </source>
</evidence>
<feature type="compositionally biased region" description="Basic and acidic residues" evidence="2">
    <location>
        <begin position="1"/>
        <end position="10"/>
    </location>
</feature>
<feature type="domain" description="CCHC-type" evidence="3">
    <location>
        <begin position="283"/>
        <end position="299"/>
    </location>
</feature>
<dbReference type="GO" id="GO:0003676">
    <property type="term" value="F:nucleic acid binding"/>
    <property type="evidence" value="ECO:0007669"/>
    <property type="project" value="InterPro"/>
</dbReference>
<dbReference type="OrthoDB" id="5976685at2759"/>
<dbReference type="OMA" id="SARYENC"/>